<name>A0A9P5Q2I2_9AGAR</name>
<accession>A0A9P5Q2I2</accession>
<gene>
    <name evidence="1" type="ORF">BDP27DRAFT_1311944</name>
</gene>
<comment type="caution">
    <text evidence="1">The sequence shown here is derived from an EMBL/GenBank/DDBJ whole genome shotgun (WGS) entry which is preliminary data.</text>
</comment>
<dbReference type="EMBL" id="JADNRY010000004">
    <property type="protein sequence ID" value="KAF9077174.1"/>
    <property type="molecule type" value="Genomic_DNA"/>
</dbReference>
<dbReference type="Proteomes" id="UP000772434">
    <property type="component" value="Unassembled WGS sequence"/>
</dbReference>
<dbReference type="AlphaFoldDB" id="A0A9P5Q2I2"/>
<proteinExistence type="predicted"/>
<keyword evidence="2" id="KW-1185">Reference proteome</keyword>
<evidence type="ECO:0000313" key="1">
    <source>
        <dbReference type="EMBL" id="KAF9077174.1"/>
    </source>
</evidence>
<sequence>MSQQLESRMCFDQVAVETLADVLPSRDARHCSDFLRASLHWSTWIVASSKVKYVQSFKHWSTCVLAFLFPASMYSSVGSLSACKVSDFEADLLDCGEVVGSCSVDRSGVSYE</sequence>
<organism evidence="1 2">
    <name type="scientific">Rhodocollybia butyracea</name>
    <dbReference type="NCBI Taxonomy" id="206335"/>
    <lineage>
        <taxon>Eukaryota</taxon>
        <taxon>Fungi</taxon>
        <taxon>Dikarya</taxon>
        <taxon>Basidiomycota</taxon>
        <taxon>Agaricomycotina</taxon>
        <taxon>Agaricomycetes</taxon>
        <taxon>Agaricomycetidae</taxon>
        <taxon>Agaricales</taxon>
        <taxon>Marasmiineae</taxon>
        <taxon>Omphalotaceae</taxon>
        <taxon>Rhodocollybia</taxon>
    </lineage>
</organism>
<reference evidence="1" key="1">
    <citation type="submission" date="2020-11" db="EMBL/GenBank/DDBJ databases">
        <authorList>
            <consortium name="DOE Joint Genome Institute"/>
            <person name="Ahrendt S."/>
            <person name="Riley R."/>
            <person name="Andreopoulos W."/>
            <person name="Labutti K."/>
            <person name="Pangilinan J."/>
            <person name="Ruiz-Duenas F.J."/>
            <person name="Barrasa J.M."/>
            <person name="Sanchez-Garcia M."/>
            <person name="Camarero S."/>
            <person name="Miyauchi S."/>
            <person name="Serrano A."/>
            <person name="Linde D."/>
            <person name="Babiker R."/>
            <person name="Drula E."/>
            <person name="Ayuso-Fernandez I."/>
            <person name="Pacheco R."/>
            <person name="Padilla G."/>
            <person name="Ferreira P."/>
            <person name="Barriuso J."/>
            <person name="Kellner H."/>
            <person name="Castanera R."/>
            <person name="Alfaro M."/>
            <person name="Ramirez L."/>
            <person name="Pisabarro A.G."/>
            <person name="Kuo A."/>
            <person name="Tritt A."/>
            <person name="Lipzen A."/>
            <person name="He G."/>
            <person name="Yan M."/>
            <person name="Ng V."/>
            <person name="Cullen D."/>
            <person name="Martin F."/>
            <person name="Rosso M.-N."/>
            <person name="Henrissat B."/>
            <person name="Hibbett D."/>
            <person name="Martinez A.T."/>
            <person name="Grigoriev I.V."/>
        </authorList>
    </citation>
    <scope>NUCLEOTIDE SEQUENCE</scope>
    <source>
        <strain evidence="1">AH 40177</strain>
    </source>
</reference>
<evidence type="ECO:0000313" key="2">
    <source>
        <dbReference type="Proteomes" id="UP000772434"/>
    </source>
</evidence>
<protein>
    <submittedName>
        <fullName evidence="1">Uncharacterized protein</fullName>
    </submittedName>
</protein>